<dbReference type="InterPro" id="IPR001547">
    <property type="entry name" value="Glyco_hydro_5"/>
</dbReference>
<dbReference type="eggNOG" id="COG3693">
    <property type="taxonomic scope" value="Bacteria"/>
</dbReference>
<dbReference type="Pfam" id="PF00150">
    <property type="entry name" value="Cellulase"/>
    <property type="match status" value="1"/>
</dbReference>
<dbReference type="PANTHER" id="PTHR12631">
    <property type="entry name" value="ALPHA-L-IDURONIDASE"/>
    <property type="match status" value="1"/>
</dbReference>
<dbReference type="GO" id="GO:0000272">
    <property type="term" value="P:polysaccharide catabolic process"/>
    <property type="evidence" value="ECO:0007669"/>
    <property type="project" value="InterPro"/>
</dbReference>
<comment type="caution">
    <text evidence="6">The sequence shown here is derived from an EMBL/GenBank/DDBJ whole genome shotgun (WGS) entry which is preliminary data.</text>
</comment>
<keyword evidence="7" id="KW-1185">Reference proteome</keyword>
<dbReference type="Proteomes" id="UP000005845">
    <property type="component" value="Unassembled WGS sequence"/>
</dbReference>
<feature type="domain" description="Glycoside hydrolase family 5" evidence="5">
    <location>
        <begin position="60"/>
        <end position="298"/>
    </location>
</feature>
<dbReference type="InterPro" id="IPR051923">
    <property type="entry name" value="Glycosyl_Hydrolase_39"/>
</dbReference>
<feature type="chain" id="PRO_5039001222" description="Glycoside hydrolase family 5 domain-containing protein" evidence="4">
    <location>
        <begin position="28"/>
        <end position="532"/>
    </location>
</feature>
<protein>
    <recommendedName>
        <fullName evidence="5">Glycoside hydrolase family 5 domain-containing protein</fullName>
    </recommendedName>
</protein>
<evidence type="ECO:0000259" key="5">
    <source>
        <dbReference type="Pfam" id="PF00150"/>
    </source>
</evidence>
<sequence>MSRASLPQHLLVALAAVVAVVSSVSCGAVGTSNQTSGVSSQKVHAQTTPLATPELAFSGGGRLLWASDDELQRYVAAVVDSGVRMLRMDLSWPLLEPAEGVFNWAPLDRVVNALRSSGISILGIIDYTPAWASGHSDQVTYRPTTAAEYGDFAGTVASRYKGRIKAYEIWNEPNGTPYFRPEPDPEFYTSMLRAAHTAIKAADSAALVVGGAVGLAPDTEISMNARTFVDRMYQAGAAGHFDALSVHPYSYPNGLTANADNKVSVVSMLADIRAEMVARGDGGRKMWATEVGYPSAGPGGSESRQAGLITKLAADWAQLPYGGPVFIHELVDRGASDVDKGSTTDFGYTTFAAETSFGVVRSDFTPKPAFAKVKSLVAQNTISDPTVDRVRTAAAEGERMLGEARTPVYQTTSRRGIAQTVQRYASGRVICGSAGCYAVPAVLVDYVALLGYPPSGAFTGTTQDIDSPGGTRVFYKPATGVHSLSGEMLKAWSPEVGYPVAEQQVVDGTTIVQCENGSIAYRPGGKAVVRFS</sequence>
<keyword evidence="1 3" id="KW-0378">Hydrolase</keyword>
<evidence type="ECO:0000256" key="4">
    <source>
        <dbReference type="SAM" id="SignalP"/>
    </source>
</evidence>
<evidence type="ECO:0000256" key="3">
    <source>
        <dbReference type="RuleBase" id="RU361153"/>
    </source>
</evidence>
<dbReference type="AlphaFoldDB" id="H5U6F1"/>
<dbReference type="InterPro" id="IPR017853">
    <property type="entry name" value="GH"/>
</dbReference>
<dbReference type="EMBL" id="BAFC01000123">
    <property type="protein sequence ID" value="GAB41309.1"/>
    <property type="molecule type" value="Genomic_DNA"/>
</dbReference>
<dbReference type="PANTHER" id="PTHR12631:SF10">
    <property type="entry name" value="BETA-XYLOSIDASE-LIKE PROTEIN-RELATED"/>
    <property type="match status" value="1"/>
</dbReference>
<keyword evidence="4" id="KW-0732">Signal</keyword>
<proteinExistence type="inferred from homology"/>
<gene>
    <name evidence="6" type="ORF">GOSPT_125_00760</name>
</gene>
<accession>H5U6F1</accession>
<dbReference type="PROSITE" id="PS51257">
    <property type="entry name" value="PROKAR_LIPOPROTEIN"/>
    <property type="match status" value="1"/>
</dbReference>
<name>H5U6F1_9ACTN</name>
<organism evidence="6 7">
    <name type="scientific">Gordonia sputi NBRC 100414</name>
    <dbReference type="NCBI Taxonomy" id="1089453"/>
    <lineage>
        <taxon>Bacteria</taxon>
        <taxon>Bacillati</taxon>
        <taxon>Actinomycetota</taxon>
        <taxon>Actinomycetes</taxon>
        <taxon>Mycobacteriales</taxon>
        <taxon>Gordoniaceae</taxon>
        <taxon>Gordonia</taxon>
    </lineage>
</organism>
<evidence type="ECO:0000313" key="7">
    <source>
        <dbReference type="Proteomes" id="UP000005845"/>
    </source>
</evidence>
<evidence type="ECO:0000256" key="1">
    <source>
        <dbReference type="ARBA" id="ARBA00022801"/>
    </source>
</evidence>
<dbReference type="SUPFAM" id="SSF51445">
    <property type="entry name" value="(Trans)glycosidases"/>
    <property type="match status" value="1"/>
</dbReference>
<dbReference type="Gene3D" id="3.20.20.80">
    <property type="entry name" value="Glycosidases"/>
    <property type="match status" value="1"/>
</dbReference>
<dbReference type="GO" id="GO:0004553">
    <property type="term" value="F:hydrolase activity, hydrolyzing O-glycosyl compounds"/>
    <property type="evidence" value="ECO:0007669"/>
    <property type="project" value="InterPro"/>
</dbReference>
<evidence type="ECO:0000256" key="2">
    <source>
        <dbReference type="ARBA" id="ARBA00023295"/>
    </source>
</evidence>
<reference evidence="6 7" key="1">
    <citation type="submission" date="2012-02" db="EMBL/GenBank/DDBJ databases">
        <title>Whole genome shotgun sequence of Gordonia sputi NBRC 100414.</title>
        <authorList>
            <person name="Yoshida I."/>
            <person name="Hosoyama A."/>
            <person name="Tsuchikane K."/>
            <person name="Katsumata H."/>
            <person name="Yamazaki S."/>
            <person name="Fujita N."/>
        </authorList>
    </citation>
    <scope>NUCLEOTIDE SEQUENCE [LARGE SCALE GENOMIC DNA]</scope>
    <source>
        <strain evidence="6 7">NBRC 100414</strain>
    </source>
</reference>
<evidence type="ECO:0000313" key="6">
    <source>
        <dbReference type="EMBL" id="GAB41309.1"/>
    </source>
</evidence>
<keyword evidence="2 3" id="KW-0326">Glycosidase</keyword>
<comment type="similarity">
    <text evidence="3">Belongs to the glycosyl hydrolase 5 (cellulase A) family.</text>
</comment>
<feature type="signal peptide" evidence="4">
    <location>
        <begin position="1"/>
        <end position="27"/>
    </location>
</feature>